<dbReference type="SUPFAM" id="SSF52540">
    <property type="entry name" value="P-loop containing nucleoside triphosphate hydrolases"/>
    <property type="match status" value="1"/>
</dbReference>
<dbReference type="NCBIfam" id="TIGR03263">
    <property type="entry name" value="guanyl_kin"/>
    <property type="match status" value="1"/>
</dbReference>
<dbReference type="PROSITE" id="PS00856">
    <property type="entry name" value="GUANYLATE_KINASE_1"/>
    <property type="match status" value="1"/>
</dbReference>
<keyword evidence="9" id="KW-1185">Reference proteome</keyword>
<keyword evidence="4" id="KW-0547">Nucleotide-binding</keyword>
<evidence type="ECO:0000256" key="5">
    <source>
        <dbReference type="ARBA" id="ARBA00022777"/>
    </source>
</evidence>
<dbReference type="Gene3D" id="3.30.63.10">
    <property type="entry name" value="Guanylate Kinase phosphate binding domain"/>
    <property type="match status" value="1"/>
</dbReference>
<dbReference type="Proteomes" id="UP001439008">
    <property type="component" value="Unassembled WGS sequence"/>
</dbReference>
<organism evidence="8 9">
    <name type="scientific">Bonamia ostreae</name>
    <dbReference type="NCBI Taxonomy" id="126728"/>
    <lineage>
        <taxon>Eukaryota</taxon>
        <taxon>Sar</taxon>
        <taxon>Rhizaria</taxon>
        <taxon>Endomyxa</taxon>
        <taxon>Ascetosporea</taxon>
        <taxon>Haplosporida</taxon>
        <taxon>Bonamia</taxon>
    </lineage>
</organism>
<dbReference type="PANTHER" id="PTHR23117">
    <property type="entry name" value="GUANYLATE KINASE-RELATED"/>
    <property type="match status" value="1"/>
</dbReference>
<keyword evidence="6" id="KW-0067">ATP-binding</keyword>
<evidence type="ECO:0000256" key="1">
    <source>
        <dbReference type="ARBA" id="ARBA00005790"/>
    </source>
</evidence>
<dbReference type="InterPro" id="IPR008144">
    <property type="entry name" value="Guanylate_kin-like_dom"/>
</dbReference>
<evidence type="ECO:0000256" key="6">
    <source>
        <dbReference type="ARBA" id="ARBA00022840"/>
    </source>
</evidence>
<dbReference type="PANTHER" id="PTHR23117:SF13">
    <property type="entry name" value="GUANYLATE KINASE"/>
    <property type="match status" value="1"/>
</dbReference>
<keyword evidence="3" id="KW-0808">Transferase</keyword>
<accession>A0ABV2AJU2</accession>
<reference evidence="8 9" key="1">
    <citation type="journal article" date="2024" name="BMC Biol.">
        <title>Comparative genomics of Ascetosporea gives new insight into the evolutionary basis for animal parasitism in Rhizaria.</title>
        <authorList>
            <person name="Hiltunen Thoren M."/>
            <person name="Onut-Brannstrom I."/>
            <person name="Alfjorden A."/>
            <person name="Peckova H."/>
            <person name="Swords F."/>
            <person name="Hooper C."/>
            <person name="Holzer A.S."/>
            <person name="Bass D."/>
            <person name="Burki F."/>
        </authorList>
    </citation>
    <scope>NUCLEOTIDE SEQUENCE [LARGE SCALE GENOMIC DNA]</scope>
    <source>
        <strain evidence="8">20-A016</strain>
    </source>
</reference>
<dbReference type="EC" id="2.7.4.8" evidence="2"/>
<dbReference type="InterPro" id="IPR008145">
    <property type="entry name" value="GK/Ca_channel_bsu"/>
</dbReference>
<proteinExistence type="inferred from homology"/>
<evidence type="ECO:0000256" key="3">
    <source>
        <dbReference type="ARBA" id="ARBA00022679"/>
    </source>
</evidence>
<dbReference type="SMART" id="SM00072">
    <property type="entry name" value="GuKc"/>
    <property type="match status" value="1"/>
</dbReference>
<evidence type="ECO:0000256" key="4">
    <source>
        <dbReference type="ARBA" id="ARBA00022741"/>
    </source>
</evidence>
<sequence>MKYVICGPSGVGKGTLIKNFLARSKNFSLSVSHTTRKMRKGEENGVDYFFVDKDNFLNMVRQKQFFEWEEIHGNYYGTSLSCLHNHPKENLILEIDINGALSIKKHFLGKDLTFIFITTDLKELERRIRNRGEDDEKSIMTRIETAKKELAIFESTAEINLFDHVINSKNFEQSYRDFADILSQNKIKFK</sequence>
<gene>
    <name evidence="8" type="ORF">MHBO_001524</name>
</gene>
<dbReference type="InterPro" id="IPR027417">
    <property type="entry name" value="P-loop_NTPase"/>
</dbReference>
<evidence type="ECO:0000313" key="9">
    <source>
        <dbReference type="Proteomes" id="UP001439008"/>
    </source>
</evidence>
<dbReference type="CDD" id="cd00071">
    <property type="entry name" value="GMPK"/>
    <property type="match status" value="1"/>
</dbReference>
<comment type="similarity">
    <text evidence="1">Belongs to the guanylate kinase family.</text>
</comment>
<evidence type="ECO:0000259" key="7">
    <source>
        <dbReference type="PROSITE" id="PS50052"/>
    </source>
</evidence>
<dbReference type="Gene3D" id="3.40.50.300">
    <property type="entry name" value="P-loop containing nucleotide triphosphate hydrolases"/>
    <property type="match status" value="1"/>
</dbReference>
<evidence type="ECO:0000256" key="2">
    <source>
        <dbReference type="ARBA" id="ARBA00012961"/>
    </source>
</evidence>
<dbReference type="Pfam" id="PF00625">
    <property type="entry name" value="Guanylate_kin"/>
    <property type="match status" value="1"/>
</dbReference>
<feature type="domain" description="Guanylate kinase-like" evidence="7">
    <location>
        <begin position="1"/>
        <end position="183"/>
    </location>
</feature>
<keyword evidence="5" id="KW-0418">Kinase</keyword>
<evidence type="ECO:0000313" key="8">
    <source>
        <dbReference type="EMBL" id="MES1919749.1"/>
    </source>
</evidence>
<dbReference type="EMBL" id="JBDODL010000388">
    <property type="protein sequence ID" value="MES1919749.1"/>
    <property type="molecule type" value="Genomic_DNA"/>
</dbReference>
<dbReference type="InterPro" id="IPR017665">
    <property type="entry name" value="Guanylate_kinase"/>
</dbReference>
<dbReference type="PROSITE" id="PS50052">
    <property type="entry name" value="GUANYLATE_KINASE_2"/>
    <property type="match status" value="1"/>
</dbReference>
<name>A0ABV2AJU2_9EUKA</name>
<comment type="caution">
    <text evidence="8">The sequence shown here is derived from an EMBL/GenBank/DDBJ whole genome shotgun (WGS) entry which is preliminary data.</text>
</comment>
<protein>
    <recommendedName>
        <fullName evidence="2">guanylate kinase</fullName>
        <ecNumber evidence="2">2.7.4.8</ecNumber>
    </recommendedName>
</protein>
<dbReference type="InterPro" id="IPR020590">
    <property type="entry name" value="Guanylate_kinase_CS"/>
</dbReference>